<feature type="transmembrane region" description="Helical" evidence="2">
    <location>
        <begin position="568"/>
        <end position="592"/>
    </location>
</feature>
<keyword evidence="2" id="KW-0812">Transmembrane</keyword>
<comment type="caution">
    <text evidence="3">The sequence shown here is derived from an EMBL/GenBank/DDBJ whole genome shotgun (WGS) entry which is preliminary data.</text>
</comment>
<evidence type="ECO:0000256" key="2">
    <source>
        <dbReference type="SAM" id="Phobius"/>
    </source>
</evidence>
<sequence>MAKLKAWNGEEPEKVVCSDSRRSALWHCILFHLPAVAVTSTLLGLYIAKARWSPLHPTSDELSALQYAAKAHEAFFLISITDILLHRVQYCLVEGKGIPLGFITSAFHIGSPVNYLFSWEFWSALLYPLSEIRSHAITSTLIGILAILALGAGPFSATLMIPRQGWWEYNVSSLDPTYTEYIHGNPYALHLGSAHGFQCNPRDQSLICNDLDMVETLQGFRPIISRPPWSPRLSNISYDTSRSTVRSTYDRPVSLSVTGSDFFSTIGFATCPMSFVAESMSDNMNYHQMPEFEKIMVKSKPQNLQGTGRWKQPLVAIECSASYLSEDSPDSAFTFGKELYDNYVVDLGPQIYADLRKSLSQHNNSAGPLDPIFLNLRNETRLPISAAFLLPYVDIQSQTTENGDVENKKHMSSGLCLVQARWVEADVWIGAELGSVIQNDLGISPDSIIQYMHETSGVDNVIEMTDEFLQGISIPHHGVLNKTSNLLYKETSNLCAGYIGDSPRDLQTCLTIVLSVYFADALARLGRRDIYSTYDPGTRFFSLGPDDILFQRILYFYGYAYRFQDSTVIILAFSAVLLHAVIAFAHFTIIVFSRKPWSSTSWQSFGKIFVLAFQSKAPPELKSVSGGVSSSQTWKRVVVVREVGSEGQLHLVLDNTDENGWQSRDGSDGDASKEAKSVMVGMKYS</sequence>
<name>A0A9P9D4S1_9HYPO</name>
<keyword evidence="2" id="KW-1133">Transmembrane helix</keyword>
<feature type="region of interest" description="Disordered" evidence="1">
    <location>
        <begin position="657"/>
        <end position="685"/>
    </location>
</feature>
<evidence type="ECO:0000256" key="1">
    <source>
        <dbReference type="SAM" id="MobiDB-lite"/>
    </source>
</evidence>
<feature type="transmembrane region" description="Helical" evidence="2">
    <location>
        <begin position="24"/>
        <end position="47"/>
    </location>
</feature>
<dbReference type="AlphaFoldDB" id="A0A9P9D4S1"/>
<reference evidence="3" key="1">
    <citation type="journal article" date="2021" name="Nat. Commun.">
        <title>Genetic determinants of endophytism in the Arabidopsis root mycobiome.</title>
        <authorList>
            <person name="Mesny F."/>
            <person name="Miyauchi S."/>
            <person name="Thiergart T."/>
            <person name="Pickel B."/>
            <person name="Atanasova L."/>
            <person name="Karlsson M."/>
            <person name="Huettel B."/>
            <person name="Barry K.W."/>
            <person name="Haridas S."/>
            <person name="Chen C."/>
            <person name="Bauer D."/>
            <person name="Andreopoulos W."/>
            <person name="Pangilinan J."/>
            <person name="LaButti K."/>
            <person name="Riley R."/>
            <person name="Lipzen A."/>
            <person name="Clum A."/>
            <person name="Drula E."/>
            <person name="Henrissat B."/>
            <person name="Kohler A."/>
            <person name="Grigoriev I.V."/>
            <person name="Martin F.M."/>
            <person name="Hacquard S."/>
        </authorList>
    </citation>
    <scope>NUCLEOTIDE SEQUENCE</scope>
    <source>
        <strain evidence="3">MPI-CAGE-AT-0147</strain>
    </source>
</reference>
<gene>
    <name evidence="3" type="ORF">EDB81DRAFT_922834</name>
</gene>
<proteinExistence type="predicted"/>
<keyword evidence="2" id="KW-0472">Membrane</keyword>
<dbReference type="EMBL" id="JAGMUV010000037">
    <property type="protein sequence ID" value="KAH7112720.1"/>
    <property type="molecule type" value="Genomic_DNA"/>
</dbReference>
<feature type="compositionally biased region" description="Basic and acidic residues" evidence="1">
    <location>
        <begin position="665"/>
        <end position="676"/>
    </location>
</feature>
<accession>A0A9P9D4S1</accession>
<feature type="non-terminal residue" evidence="3">
    <location>
        <position position="685"/>
    </location>
</feature>
<feature type="transmembrane region" description="Helical" evidence="2">
    <location>
        <begin position="137"/>
        <end position="161"/>
    </location>
</feature>
<keyword evidence="4" id="KW-1185">Reference proteome</keyword>
<dbReference type="Proteomes" id="UP000738349">
    <property type="component" value="Unassembled WGS sequence"/>
</dbReference>
<protein>
    <submittedName>
        <fullName evidence="3">Uncharacterized protein</fullName>
    </submittedName>
</protein>
<dbReference type="OrthoDB" id="5342924at2759"/>
<evidence type="ECO:0000313" key="3">
    <source>
        <dbReference type="EMBL" id="KAH7112720.1"/>
    </source>
</evidence>
<evidence type="ECO:0000313" key="4">
    <source>
        <dbReference type="Proteomes" id="UP000738349"/>
    </source>
</evidence>
<organism evidence="3 4">
    <name type="scientific">Dactylonectria macrodidyma</name>
    <dbReference type="NCBI Taxonomy" id="307937"/>
    <lineage>
        <taxon>Eukaryota</taxon>
        <taxon>Fungi</taxon>
        <taxon>Dikarya</taxon>
        <taxon>Ascomycota</taxon>
        <taxon>Pezizomycotina</taxon>
        <taxon>Sordariomycetes</taxon>
        <taxon>Hypocreomycetidae</taxon>
        <taxon>Hypocreales</taxon>
        <taxon>Nectriaceae</taxon>
        <taxon>Dactylonectria</taxon>
    </lineage>
</organism>